<proteinExistence type="predicted"/>
<evidence type="ECO:0000313" key="2">
    <source>
        <dbReference type="EMBL" id="GES05759.1"/>
    </source>
</evidence>
<dbReference type="Gene3D" id="3.20.20.120">
    <property type="entry name" value="Enolase-like C-terminal domain"/>
    <property type="match status" value="1"/>
</dbReference>
<evidence type="ECO:0000313" key="3">
    <source>
        <dbReference type="Proteomes" id="UP000334990"/>
    </source>
</evidence>
<dbReference type="InterPro" id="IPR036849">
    <property type="entry name" value="Enolase-like_C_sf"/>
</dbReference>
<comment type="caution">
    <text evidence="2">The sequence shown here is derived from an EMBL/GenBank/DDBJ whole genome shotgun (WGS) entry which is preliminary data.</text>
</comment>
<dbReference type="Pfam" id="PF13378">
    <property type="entry name" value="MR_MLE_C"/>
    <property type="match status" value="1"/>
</dbReference>
<organism evidence="2 3">
    <name type="scientific">Acrocarpospora corrugata</name>
    <dbReference type="NCBI Taxonomy" id="35763"/>
    <lineage>
        <taxon>Bacteria</taxon>
        <taxon>Bacillati</taxon>
        <taxon>Actinomycetota</taxon>
        <taxon>Actinomycetes</taxon>
        <taxon>Streptosporangiales</taxon>
        <taxon>Streptosporangiaceae</taxon>
        <taxon>Acrocarpospora</taxon>
    </lineage>
</organism>
<dbReference type="SFLD" id="SFLDS00001">
    <property type="entry name" value="Enolase"/>
    <property type="match status" value="1"/>
</dbReference>
<dbReference type="EMBL" id="BLAD01000111">
    <property type="protein sequence ID" value="GES05759.1"/>
    <property type="molecule type" value="Genomic_DNA"/>
</dbReference>
<dbReference type="PANTHER" id="PTHR48080:SF5">
    <property type="entry name" value="D(-)-TARTRATE DEHYDRATASE"/>
    <property type="match status" value="1"/>
</dbReference>
<evidence type="ECO:0000259" key="1">
    <source>
        <dbReference type="Pfam" id="PF13378"/>
    </source>
</evidence>
<reference evidence="2 3" key="1">
    <citation type="submission" date="2019-10" db="EMBL/GenBank/DDBJ databases">
        <title>Whole genome shotgun sequence of Acrocarpospora corrugata NBRC 13972.</title>
        <authorList>
            <person name="Ichikawa N."/>
            <person name="Kimura A."/>
            <person name="Kitahashi Y."/>
            <person name="Komaki H."/>
            <person name="Oguchi A."/>
        </authorList>
    </citation>
    <scope>NUCLEOTIDE SEQUENCE [LARGE SCALE GENOMIC DNA]</scope>
    <source>
        <strain evidence="2 3">NBRC 13972</strain>
    </source>
</reference>
<sequence>MLAVLPEGCTLAVDANGRFTGEEAIAYGDALAAYPLHWYEEPTDPLDYAAIAKLAARYPGALATGENLMSFQDARNLARYGGLREDRDVLQMDPALSYGFTEFRHTLAALHEAGWSATRCVPHGGHQFNLAIAAATPLGGCESYPGIFAPFGGFADGYGIEDGYVRLPDAPGIGLELKAGLGKVLHELAA</sequence>
<dbReference type="InterPro" id="IPR034593">
    <property type="entry name" value="DgoD-like"/>
</dbReference>
<gene>
    <name evidence="2" type="ORF">Acor_78280</name>
</gene>
<protein>
    <recommendedName>
        <fullName evidence="1">Enolase C-terminal domain-containing protein</fullName>
    </recommendedName>
</protein>
<name>A0A5M3WBM1_9ACTN</name>
<accession>A0A5M3WBM1</accession>
<dbReference type="PANTHER" id="PTHR48080">
    <property type="entry name" value="D-GALACTONATE DEHYDRATASE-RELATED"/>
    <property type="match status" value="1"/>
</dbReference>
<keyword evidence="3" id="KW-1185">Reference proteome</keyword>
<dbReference type="InterPro" id="IPR029065">
    <property type="entry name" value="Enolase_C-like"/>
</dbReference>
<dbReference type="Proteomes" id="UP000334990">
    <property type="component" value="Unassembled WGS sequence"/>
</dbReference>
<dbReference type="AlphaFoldDB" id="A0A5M3WBM1"/>
<feature type="domain" description="Enolase C-terminal" evidence="1">
    <location>
        <begin position="7"/>
        <end position="178"/>
    </location>
</feature>
<dbReference type="SUPFAM" id="SSF51604">
    <property type="entry name" value="Enolase C-terminal domain-like"/>
    <property type="match status" value="1"/>
</dbReference>